<comment type="caution">
    <text evidence="3">The sequence shown here is derived from an EMBL/GenBank/DDBJ whole genome shotgun (WGS) entry which is preliminary data.</text>
</comment>
<dbReference type="Proteomes" id="UP000658514">
    <property type="component" value="Unassembled WGS sequence"/>
</dbReference>
<feature type="signal peptide" evidence="2">
    <location>
        <begin position="1"/>
        <end position="28"/>
    </location>
</feature>
<dbReference type="RefSeq" id="WP_190547656.1">
    <property type="nucleotide sequence ID" value="NZ_CAWPNO010000035.1"/>
</dbReference>
<feature type="chain" id="PRO_5046304574" description="Lipoprotein" evidence="2">
    <location>
        <begin position="29"/>
        <end position="161"/>
    </location>
</feature>
<evidence type="ECO:0000313" key="3">
    <source>
        <dbReference type="EMBL" id="MBD2195888.1"/>
    </source>
</evidence>
<evidence type="ECO:0000256" key="2">
    <source>
        <dbReference type="SAM" id="SignalP"/>
    </source>
</evidence>
<dbReference type="PROSITE" id="PS51257">
    <property type="entry name" value="PROKAR_LIPOPROTEIN"/>
    <property type="match status" value="1"/>
</dbReference>
<organism evidence="3 4">
    <name type="scientific">Calothrix parietina FACHB-288</name>
    <dbReference type="NCBI Taxonomy" id="2692896"/>
    <lineage>
        <taxon>Bacteria</taxon>
        <taxon>Bacillati</taxon>
        <taxon>Cyanobacteriota</taxon>
        <taxon>Cyanophyceae</taxon>
        <taxon>Nostocales</taxon>
        <taxon>Calotrichaceae</taxon>
        <taxon>Calothrix</taxon>
    </lineage>
</organism>
<reference evidence="3 4" key="1">
    <citation type="journal article" date="2020" name="ISME J.">
        <title>Comparative genomics reveals insights into cyanobacterial evolution and habitat adaptation.</title>
        <authorList>
            <person name="Chen M.Y."/>
            <person name="Teng W.K."/>
            <person name="Zhao L."/>
            <person name="Hu C.X."/>
            <person name="Zhou Y.K."/>
            <person name="Han B.P."/>
            <person name="Song L.R."/>
            <person name="Shu W.S."/>
        </authorList>
    </citation>
    <scope>NUCLEOTIDE SEQUENCE [LARGE SCALE GENOMIC DNA]</scope>
    <source>
        <strain evidence="3 4">FACHB-288</strain>
    </source>
</reference>
<gene>
    <name evidence="3" type="ORF">H6G24_10340</name>
</gene>
<feature type="compositionally biased region" description="Low complexity" evidence="1">
    <location>
        <begin position="33"/>
        <end position="48"/>
    </location>
</feature>
<accession>A0ABR8A7Q4</accession>
<keyword evidence="4" id="KW-1185">Reference proteome</keyword>
<protein>
    <recommendedName>
        <fullName evidence="5">Lipoprotein</fullName>
    </recommendedName>
</protein>
<proteinExistence type="predicted"/>
<feature type="region of interest" description="Disordered" evidence="1">
    <location>
        <begin position="28"/>
        <end position="63"/>
    </location>
</feature>
<sequence>MNSLKSSLLIISSIGLLFLGACSNNQQAANTENNPANSTTNTQTSAAPVAKKEAQHGKTNGGQVVETGAYHLEFVSVKEASGTHLDLYLQTGDNHEAIPDAKVTAQVQLPDGKQQTVPLNYDAKDKHYAGLLKEQLTGQYQVKINADINGKKVDGRFNFNR</sequence>
<evidence type="ECO:0000256" key="1">
    <source>
        <dbReference type="SAM" id="MobiDB-lite"/>
    </source>
</evidence>
<evidence type="ECO:0008006" key="5">
    <source>
        <dbReference type="Google" id="ProtNLM"/>
    </source>
</evidence>
<dbReference type="EMBL" id="JACJQH010000013">
    <property type="protein sequence ID" value="MBD2195888.1"/>
    <property type="molecule type" value="Genomic_DNA"/>
</dbReference>
<evidence type="ECO:0000313" key="4">
    <source>
        <dbReference type="Proteomes" id="UP000658514"/>
    </source>
</evidence>
<keyword evidence="2" id="KW-0732">Signal</keyword>
<name>A0ABR8A7Q4_9CYAN</name>